<evidence type="ECO:0000313" key="3">
    <source>
        <dbReference type="Proteomes" id="UP001162030"/>
    </source>
</evidence>
<dbReference type="EC" id="3.1.1.1" evidence="2"/>
<keyword evidence="3" id="KW-1185">Reference proteome</keyword>
<keyword evidence="2" id="KW-0378">Hydrolase</keyword>
<dbReference type="InterPro" id="IPR022742">
    <property type="entry name" value="Hydrolase_4"/>
</dbReference>
<evidence type="ECO:0000313" key="2">
    <source>
        <dbReference type="EMBL" id="CAI8902003.1"/>
    </source>
</evidence>
<dbReference type="Pfam" id="PF12146">
    <property type="entry name" value="Hydrolase_4"/>
    <property type="match status" value="1"/>
</dbReference>
<evidence type="ECO:0000259" key="1">
    <source>
        <dbReference type="Pfam" id="PF12146"/>
    </source>
</evidence>
<proteinExistence type="predicted"/>
<reference evidence="2 3" key="1">
    <citation type="submission" date="2023-03" db="EMBL/GenBank/DDBJ databases">
        <authorList>
            <person name="Pearce D."/>
        </authorList>
    </citation>
    <scope>NUCLEOTIDE SEQUENCE [LARGE SCALE GENOMIC DNA]</scope>
    <source>
        <strain evidence="2">Msz</strain>
    </source>
</reference>
<dbReference type="Proteomes" id="UP001162030">
    <property type="component" value="Chromosome"/>
</dbReference>
<gene>
    <name evidence="2" type="ORF">MSZNOR_3459</name>
</gene>
<organism evidence="2 3">
    <name type="scientific">Methylocaldum szegediense</name>
    <dbReference type="NCBI Taxonomy" id="73780"/>
    <lineage>
        <taxon>Bacteria</taxon>
        <taxon>Pseudomonadati</taxon>
        <taxon>Pseudomonadota</taxon>
        <taxon>Gammaproteobacteria</taxon>
        <taxon>Methylococcales</taxon>
        <taxon>Methylococcaceae</taxon>
        <taxon>Methylocaldum</taxon>
    </lineage>
</organism>
<dbReference type="GO" id="GO:0106435">
    <property type="term" value="F:carboxylesterase activity"/>
    <property type="evidence" value="ECO:0007669"/>
    <property type="project" value="UniProtKB-EC"/>
</dbReference>
<sequence>MFLRQRDMEDHRNAVPEYGINTSTYDWSVRVFRQIKKLLKVRITLHGSPETIDRGQIFLFNHFARFETFIPQYLMYEARKVYCCSVASAEFFEQEDSVLAGFLREVGVIPNNYPRLLPWLAEQILLGRKVVIFPEGGMVKDRRVLDKKGEYSIYSRVSMDRRKHHSGAAVLAMGLEIFKMAVRRAERHGDRQTLTAWAETLGLENVDALLSAAHQPTVVVPANITFYPIRVNEHILSSAAELLSRGLSRRAAEEILIEGNILLRNTDMDIQFGTPIVASASWHHWETWLARWIAPRIRTIDDVFAITRHPSGPKERLLAGRLRQRLNIVRNQYMREMYQAVTVNLSHLASTLIMHRAQHNQVEIGRAQFFRSLYLAIKYTQQLPNVHLHRSLQDPDGYRNLLEGEHTGLQELIDTAKASGLIEIHPDHYRLLPKLLHEHEFDEIRIENVIAVYANEVQPISAIADAVKRALSAEKTLHPTELGDLRFDDEIRSWHWDLAHHSAPGPSAPTQPVIATITPRPFLLRPQKSDGAGVILVHELLSSPAEFCDFGERLVDLGFYVLAVRLKGHGTSPHDLKDRRWEDWLDSLKRGYEIMKSYASRIYIVGTGTGGLLALRLASEQPKDLDGIAVISPPFKFSASGPMAPLLRGTNILLRWMSRRTARPFVEWTPEYPQYAYREIPLRTLYELHRLAEELEDVLADVECPVLLAQADDDPMLAPESASLIFQALGSKKKFLRLVHGNRHNMLVDDIGGIRDIVIRFLTEDAVANRA</sequence>
<dbReference type="InterPro" id="IPR051044">
    <property type="entry name" value="MAG_DAG_Lipase"/>
</dbReference>
<accession>A0ABN8X679</accession>
<dbReference type="PANTHER" id="PTHR11614">
    <property type="entry name" value="PHOSPHOLIPASE-RELATED"/>
    <property type="match status" value="1"/>
</dbReference>
<feature type="domain" description="Serine aminopeptidase S33" evidence="1">
    <location>
        <begin position="532"/>
        <end position="749"/>
    </location>
</feature>
<dbReference type="RefSeq" id="WP_084162162.1">
    <property type="nucleotide sequence ID" value="NZ_OX458333.1"/>
</dbReference>
<name>A0ABN8X679_9GAMM</name>
<dbReference type="EMBL" id="OX458333">
    <property type="protein sequence ID" value="CAI8902003.1"/>
    <property type="molecule type" value="Genomic_DNA"/>
</dbReference>
<protein>
    <submittedName>
        <fullName evidence="2">Carboxylesterase</fullName>
        <ecNumber evidence="2">3.1.1.1</ecNumber>
    </submittedName>
</protein>
<dbReference type="InterPro" id="IPR029058">
    <property type="entry name" value="AB_hydrolase_fold"/>
</dbReference>
<dbReference type="SUPFAM" id="SSF53474">
    <property type="entry name" value="alpha/beta-Hydrolases"/>
    <property type="match status" value="1"/>
</dbReference>
<dbReference type="Gene3D" id="3.40.50.1820">
    <property type="entry name" value="alpha/beta hydrolase"/>
    <property type="match status" value="1"/>
</dbReference>